<dbReference type="InterPro" id="IPR036641">
    <property type="entry name" value="HPT_dom_sf"/>
</dbReference>
<organism evidence="2 3">
    <name type="scientific">Haloferula sargassicola</name>
    <dbReference type="NCBI Taxonomy" id="490096"/>
    <lineage>
        <taxon>Bacteria</taxon>
        <taxon>Pseudomonadati</taxon>
        <taxon>Verrucomicrobiota</taxon>
        <taxon>Verrucomicrobiia</taxon>
        <taxon>Verrucomicrobiales</taxon>
        <taxon>Verrucomicrobiaceae</taxon>
        <taxon>Haloferula</taxon>
    </lineage>
</organism>
<dbReference type="SUPFAM" id="SSF47226">
    <property type="entry name" value="Histidine-containing phosphotransfer domain, HPT domain"/>
    <property type="match status" value="1"/>
</dbReference>
<accession>A0ABP9UQ48</accession>
<dbReference type="Pfam" id="PF01627">
    <property type="entry name" value="Hpt"/>
    <property type="match status" value="1"/>
</dbReference>
<gene>
    <name evidence="2" type="ORF">Hsar01_02036</name>
</gene>
<dbReference type="EMBL" id="BAABRI010000010">
    <property type="protein sequence ID" value="GAA5482812.1"/>
    <property type="molecule type" value="Genomic_DNA"/>
</dbReference>
<proteinExistence type="predicted"/>
<evidence type="ECO:0000259" key="1">
    <source>
        <dbReference type="Pfam" id="PF01627"/>
    </source>
</evidence>
<dbReference type="Proteomes" id="UP001476282">
    <property type="component" value="Unassembled WGS sequence"/>
</dbReference>
<sequence length="107" mass="11916">MTSIDQPLIDRMEEMIGDELPPICFRGIGQMRDGLRELREAEGNVVREIAHRLKGASSSLGLVALAQEFAAIEAEKDGRRPAGEWLARAKALVAEAEAWFSKRWPAR</sequence>
<protein>
    <recommendedName>
        <fullName evidence="1">HPt domain-containing protein</fullName>
    </recommendedName>
</protein>
<keyword evidence="3" id="KW-1185">Reference proteome</keyword>
<dbReference type="Gene3D" id="1.20.120.160">
    <property type="entry name" value="HPT domain"/>
    <property type="match status" value="1"/>
</dbReference>
<dbReference type="RefSeq" id="WP_353566941.1">
    <property type="nucleotide sequence ID" value="NZ_BAABRI010000010.1"/>
</dbReference>
<reference evidence="2 3" key="1">
    <citation type="submission" date="2024-02" db="EMBL/GenBank/DDBJ databases">
        <title>Haloferula sargassicola NBRC 104335.</title>
        <authorList>
            <person name="Ichikawa N."/>
            <person name="Katano-Makiyama Y."/>
            <person name="Hidaka K."/>
        </authorList>
    </citation>
    <scope>NUCLEOTIDE SEQUENCE [LARGE SCALE GENOMIC DNA]</scope>
    <source>
        <strain evidence="2 3">NBRC 104335</strain>
    </source>
</reference>
<evidence type="ECO:0000313" key="2">
    <source>
        <dbReference type="EMBL" id="GAA5482812.1"/>
    </source>
</evidence>
<comment type="caution">
    <text evidence="2">The sequence shown here is derived from an EMBL/GenBank/DDBJ whole genome shotgun (WGS) entry which is preliminary data.</text>
</comment>
<evidence type="ECO:0000313" key="3">
    <source>
        <dbReference type="Proteomes" id="UP001476282"/>
    </source>
</evidence>
<name>A0ABP9UQ48_9BACT</name>
<dbReference type="InterPro" id="IPR008207">
    <property type="entry name" value="Sig_transdc_His_kin_Hpt_dom"/>
</dbReference>
<feature type="domain" description="HPt" evidence="1">
    <location>
        <begin position="34"/>
        <end position="99"/>
    </location>
</feature>